<dbReference type="Proteomes" id="UP000475862">
    <property type="component" value="Unassembled WGS sequence"/>
</dbReference>
<reference evidence="1 2" key="1">
    <citation type="submission" date="2019-08" db="EMBL/GenBank/DDBJ databases">
        <title>The genome of the soybean aphid Biotype 1, its phylome, world population structure and adaptation to the North American continent.</title>
        <authorList>
            <person name="Giordano R."/>
            <person name="Donthu R.K."/>
            <person name="Hernandez A.G."/>
            <person name="Wright C.L."/>
            <person name="Zimin A.V."/>
        </authorList>
    </citation>
    <scope>NUCLEOTIDE SEQUENCE [LARGE SCALE GENOMIC DNA]</scope>
    <source>
        <tissue evidence="1">Whole aphids</tissue>
    </source>
</reference>
<gene>
    <name evidence="1" type="ORF">AGLY_002560</name>
</gene>
<sequence>MQAVRCPENFFKDLIPVQILHFMLQWFEKKNHSQTAANAFSWAKWIVVTDAHNTIFSCGILYDENKVATAIWIVLEVGMVSDTYANFLCLMSRTAKRPKGGNSEKASTHKGLDGTKLMIAASPDLMALGSFTSTTVTLLFDFCEFASNMGCVAIQHWTAPLGGLFFVSPATKPRLNSLTETFFTLKPTLSPGTASTKASWCISTDLTSVVRKRQPYQASKDQFQHDLLGLFQYLQFCRRPKNKKLEAILICTWSGRRRALSVGRLGGRIASKASIRHLPSAFPSLRSTFHPLNHVILSETSNMLSPFHPEMGTKATAAGFVLTGLSILGNTSFEFTSTSSNNKHSTISLGSTSDHVLDEISVTRCVNDGDVFVVDLQSKFQIRTDENPLRL</sequence>
<dbReference type="OrthoDB" id="8188307at2759"/>
<dbReference type="AlphaFoldDB" id="A0A6G0U1Z9"/>
<comment type="caution">
    <text evidence="1">The sequence shown here is derived from an EMBL/GenBank/DDBJ whole genome shotgun (WGS) entry which is preliminary data.</text>
</comment>
<protein>
    <submittedName>
        <fullName evidence="1">Uncharacterized protein</fullName>
    </submittedName>
</protein>
<proteinExistence type="predicted"/>
<name>A0A6G0U1Z9_APHGL</name>
<accession>A0A6G0U1Z9</accession>
<evidence type="ECO:0000313" key="2">
    <source>
        <dbReference type="Proteomes" id="UP000475862"/>
    </source>
</evidence>
<dbReference type="EMBL" id="VYZN01000009">
    <property type="protein sequence ID" value="KAE9542649.1"/>
    <property type="molecule type" value="Genomic_DNA"/>
</dbReference>
<evidence type="ECO:0000313" key="1">
    <source>
        <dbReference type="EMBL" id="KAE9542649.1"/>
    </source>
</evidence>
<keyword evidence="2" id="KW-1185">Reference proteome</keyword>
<organism evidence="1 2">
    <name type="scientific">Aphis glycines</name>
    <name type="common">Soybean aphid</name>
    <dbReference type="NCBI Taxonomy" id="307491"/>
    <lineage>
        <taxon>Eukaryota</taxon>
        <taxon>Metazoa</taxon>
        <taxon>Ecdysozoa</taxon>
        <taxon>Arthropoda</taxon>
        <taxon>Hexapoda</taxon>
        <taxon>Insecta</taxon>
        <taxon>Pterygota</taxon>
        <taxon>Neoptera</taxon>
        <taxon>Paraneoptera</taxon>
        <taxon>Hemiptera</taxon>
        <taxon>Sternorrhyncha</taxon>
        <taxon>Aphidomorpha</taxon>
        <taxon>Aphidoidea</taxon>
        <taxon>Aphididae</taxon>
        <taxon>Aphidini</taxon>
        <taxon>Aphis</taxon>
        <taxon>Aphis</taxon>
    </lineage>
</organism>